<dbReference type="Gene3D" id="1.20.1290.10">
    <property type="entry name" value="AhpD-like"/>
    <property type="match status" value="1"/>
</dbReference>
<dbReference type="InterPro" id="IPR029032">
    <property type="entry name" value="AhpD-like"/>
</dbReference>
<dbReference type="PANTHER" id="PTHR33570">
    <property type="entry name" value="4-CARBOXYMUCONOLACTONE DECARBOXYLASE FAMILY PROTEIN"/>
    <property type="match status" value="1"/>
</dbReference>
<organism evidence="2 3">
    <name type="scientific">Penicillium brevicompactum</name>
    <dbReference type="NCBI Taxonomy" id="5074"/>
    <lineage>
        <taxon>Eukaryota</taxon>
        <taxon>Fungi</taxon>
        <taxon>Dikarya</taxon>
        <taxon>Ascomycota</taxon>
        <taxon>Pezizomycotina</taxon>
        <taxon>Eurotiomycetes</taxon>
        <taxon>Eurotiomycetidae</taxon>
        <taxon>Eurotiales</taxon>
        <taxon>Aspergillaceae</taxon>
        <taxon>Penicillium</taxon>
    </lineage>
</organism>
<gene>
    <name evidence="2" type="ORF">N7452_001731</name>
</gene>
<dbReference type="Pfam" id="PF02627">
    <property type="entry name" value="CMD"/>
    <property type="match status" value="1"/>
</dbReference>
<evidence type="ECO:0000259" key="1">
    <source>
        <dbReference type="Pfam" id="PF02627"/>
    </source>
</evidence>
<name>A0A9W9R2W4_PENBR</name>
<dbReference type="EMBL" id="JAPZBQ010000001">
    <property type="protein sequence ID" value="KAJ5352757.1"/>
    <property type="molecule type" value="Genomic_DNA"/>
</dbReference>
<accession>A0A9W9R2W4</accession>
<protein>
    <recommendedName>
        <fullName evidence="1">Carboxymuconolactone decarboxylase-like domain-containing protein</fullName>
    </recommendedName>
</protein>
<dbReference type="GO" id="GO:0051920">
    <property type="term" value="F:peroxiredoxin activity"/>
    <property type="evidence" value="ECO:0007669"/>
    <property type="project" value="InterPro"/>
</dbReference>
<evidence type="ECO:0000313" key="2">
    <source>
        <dbReference type="EMBL" id="KAJ5352757.1"/>
    </source>
</evidence>
<dbReference type="Proteomes" id="UP001147695">
    <property type="component" value="Unassembled WGS sequence"/>
</dbReference>
<reference evidence="2" key="2">
    <citation type="journal article" date="2023" name="IMA Fungus">
        <title>Comparative genomic study of the Penicillium genus elucidates a diverse pangenome and 15 lateral gene transfer events.</title>
        <authorList>
            <person name="Petersen C."/>
            <person name="Sorensen T."/>
            <person name="Nielsen M.R."/>
            <person name="Sondergaard T.E."/>
            <person name="Sorensen J.L."/>
            <person name="Fitzpatrick D.A."/>
            <person name="Frisvad J.C."/>
            <person name="Nielsen K.L."/>
        </authorList>
    </citation>
    <scope>NUCLEOTIDE SEQUENCE</scope>
    <source>
        <strain evidence="2">IBT 35673</strain>
    </source>
</reference>
<dbReference type="AlphaFoldDB" id="A0A9W9R2W4"/>
<dbReference type="SUPFAM" id="SSF69118">
    <property type="entry name" value="AhpD-like"/>
    <property type="match status" value="1"/>
</dbReference>
<dbReference type="InterPro" id="IPR003779">
    <property type="entry name" value="CMD-like"/>
</dbReference>
<proteinExistence type="predicted"/>
<dbReference type="InterPro" id="IPR052512">
    <property type="entry name" value="4CMD/NDH-1_regulator"/>
</dbReference>
<reference evidence="2" key="1">
    <citation type="submission" date="2022-12" db="EMBL/GenBank/DDBJ databases">
        <authorList>
            <person name="Petersen C."/>
        </authorList>
    </citation>
    <scope>NUCLEOTIDE SEQUENCE</scope>
    <source>
        <strain evidence="2">IBT 35673</strain>
    </source>
</reference>
<evidence type="ECO:0000313" key="3">
    <source>
        <dbReference type="Proteomes" id="UP001147695"/>
    </source>
</evidence>
<feature type="domain" description="Carboxymuconolactone decarboxylase-like" evidence="1">
    <location>
        <begin position="43"/>
        <end position="125"/>
    </location>
</feature>
<dbReference type="PANTHER" id="PTHR33570:SF2">
    <property type="entry name" value="CARBOXYMUCONOLACTONE DECARBOXYLASE-LIKE DOMAIN-CONTAINING PROTEIN"/>
    <property type="match status" value="1"/>
</dbReference>
<comment type="caution">
    <text evidence="2">The sequence shown here is derived from an EMBL/GenBank/DDBJ whole genome shotgun (WGS) entry which is preliminary data.</text>
</comment>
<sequence>MSDSDPSADDLFQAGLKVRREVLGDDYVNKVLQKKPNPFTQPLQDVVTKSAWGMVWTRPGLTRAQRSMLNIALLATLNRPDEFKLHLVGAIRNGVTKAQISEILLHTSMYAGMPAAVAAFRIADEALKDVEDEPDRKSKL</sequence>